<accession>A0A3M7RFJ6</accession>
<keyword evidence="2" id="KW-1185">Reference proteome</keyword>
<name>A0A3M7RFJ6_BRAPC</name>
<gene>
    <name evidence="1" type="ORF">BpHYR1_042394</name>
</gene>
<comment type="caution">
    <text evidence="1">The sequence shown here is derived from an EMBL/GenBank/DDBJ whole genome shotgun (WGS) entry which is preliminary data.</text>
</comment>
<evidence type="ECO:0000313" key="1">
    <source>
        <dbReference type="EMBL" id="RNA22219.1"/>
    </source>
</evidence>
<proteinExistence type="predicted"/>
<protein>
    <submittedName>
        <fullName evidence="1">Uncharacterized protein</fullName>
    </submittedName>
</protein>
<dbReference type="EMBL" id="REGN01003514">
    <property type="protein sequence ID" value="RNA22219.1"/>
    <property type="molecule type" value="Genomic_DNA"/>
</dbReference>
<dbReference type="AlphaFoldDB" id="A0A3M7RFJ6"/>
<sequence length="100" mass="11609">MFKLNSVNATSIKVISRPSRQKLHLYLIETLEKCFKDDEKNLKSARKYGAVKFISIRSFKKKYYIKNTNALASCSLGSKKSDQKRDLIKYHSKKNAFLTN</sequence>
<dbReference type="Proteomes" id="UP000276133">
    <property type="component" value="Unassembled WGS sequence"/>
</dbReference>
<reference evidence="1 2" key="1">
    <citation type="journal article" date="2018" name="Sci. Rep.">
        <title>Genomic signatures of local adaptation to the degree of environmental predictability in rotifers.</title>
        <authorList>
            <person name="Franch-Gras L."/>
            <person name="Hahn C."/>
            <person name="Garcia-Roger E.M."/>
            <person name="Carmona M.J."/>
            <person name="Serra M."/>
            <person name="Gomez A."/>
        </authorList>
    </citation>
    <scope>NUCLEOTIDE SEQUENCE [LARGE SCALE GENOMIC DNA]</scope>
    <source>
        <strain evidence="1">HYR1</strain>
    </source>
</reference>
<organism evidence="1 2">
    <name type="scientific">Brachionus plicatilis</name>
    <name type="common">Marine rotifer</name>
    <name type="synonym">Brachionus muelleri</name>
    <dbReference type="NCBI Taxonomy" id="10195"/>
    <lineage>
        <taxon>Eukaryota</taxon>
        <taxon>Metazoa</taxon>
        <taxon>Spiralia</taxon>
        <taxon>Gnathifera</taxon>
        <taxon>Rotifera</taxon>
        <taxon>Eurotatoria</taxon>
        <taxon>Monogononta</taxon>
        <taxon>Pseudotrocha</taxon>
        <taxon>Ploima</taxon>
        <taxon>Brachionidae</taxon>
        <taxon>Brachionus</taxon>
    </lineage>
</organism>
<evidence type="ECO:0000313" key="2">
    <source>
        <dbReference type="Proteomes" id="UP000276133"/>
    </source>
</evidence>